<keyword evidence="1 6" id="KW-0597">Phosphoprotein</keyword>
<dbReference type="InterPro" id="IPR011006">
    <property type="entry name" value="CheY-like_superfamily"/>
</dbReference>
<feature type="domain" description="OmpR/PhoB-type" evidence="9">
    <location>
        <begin position="124"/>
        <end position="221"/>
    </location>
</feature>
<keyword evidence="4 7" id="KW-0238">DNA-binding</keyword>
<dbReference type="InterPro" id="IPR001789">
    <property type="entry name" value="Sig_transdc_resp-reg_receiver"/>
</dbReference>
<feature type="DNA-binding region" description="OmpR/PhoB-type" evidence="7">
    <location>
        <begin position="124"/>
        <end position="221"/>
    </location>
</feature>
<evidence type="ECO:0000256" key="7">
    <source>
        <dbReference type="PROSITE-ProRule" id="PRU01091"/>
    </source>
</evidence>
<dbReference type="RefSeq" id="WP_303549273.1">
    <property type="nucleotide sequence ID" value="NZ_JAUOPG010000003.1"/>
</dbReference>
<dbReference type="GO" id="GO:0006355">
    <property type="term" value="P:regulation of DNA-templated transcription"/>
    <property type="evidence" value="ECO:0007669"/>
    <property type="project" value="InterPro"/>
</dbReference>
<dbReference type="SMART" id="SM00448">
    <property type="entry name" value="REC"/>
    <property type="match status" value="1"/>
</dbReference>
<dbReference type="SUPFAM" id="SSF46894">
    <property type="entry name" value="C-terminal effector domain of the bipartite response regulators"/>
    <property type="match status" value="1"/>
</dbReference>
<dbReference type="Gene3D" id="6.10.250.690">
    <property type="match status" value="1"/>
</dbReference>
<name>A0AAW7XHN7_9GAMM</name>
<protein>
    <submittedName>
        <fullName evidence="10">Response regulator transcription factor</fullName>
    </submittedName>
</protein>
<dbReference type="GO" id="GO:0032993">
    <property type="term" value="C:protein-DNA complex"/>
    <property type="evidence" value="ECO:0007669"/>
    <property type="project" value="TreeGrafter"/>
</dbReference>
<dbReference type="Gene3D" id="1.10.10.10">
    <property type="entry name" value="Winged helix-like DNA-binding domain superfamily/Winged helix DNA-binding domain"/>
    <property type="match status" value="1"/>
</dbReference>
<dbReference type="FunFam" id="3.40.50.2300:FF:000001">
    <property type="entry name" value="DNA-binding response regulator PhoB"/>
    <property type="match status" value="1"/>
</dbReference>
<evidence type="ECO:0000256" key="6">
    <source>
        <dbReference type="PROSITE-ProRule" id="PRU00169"/>
    </source>
</evidence>
<proteinExistence type="predicted"/>
<dbReference type="PANTHER" id="PTHR48111">
    <property type="entry name" value="REGULATOR OF RPOS"/>
    <property type="match status" value="1"/>
</dbReference>
<dbReference type="Pfam" id="PF00072">
    <property type="entry name" value="Response_reg"/>
    <property type="match status" value="1"/>
</dbReference>
<feature type="modified residue" description="4-aspartylphosphate" evidence="6">
    <location>
        <position position="51"/>
    </location>
</feature>
<dbReference type="SMART" id="SM00862">
    <property type="entry name" value="Trans_reg_C"/>
    <property type="match status" value="1"/>
</dbReference>
<dbReference type="PROSITE" id="PS50110">
    <property type="entry name" value="RESPONSE_REGULATORY"/>
    <property type="match status" value="1"/>
</dbReference>
<dbReference type="SUPFAM" id="SSF52172">
    <property type="entry name" value="CheY-like"/>
    <property type="match status" value="1"/>
</dbReference>
<evidence type="ECO:0000256" key="2">
    <source>
        <dbReference type="ARBA" id="ARBA00023012"/>
    </source>
</evidence>
<dbReference type="Pfam" id="PF00486">
    <property type="entry name" value="Trans_reg_C"/>
    <property type="match status" value="1"/>
</dbReference>
<comment type="caution">
    <text evidence="10">The sequence shown here is derived from an EMBL/GenBank/DDBJ whole genome shotgun (WGS) entry which is preliminary data.</text>
</comment>
<dbReference type="InterPro" id="IPR001867">
    <property type="entry name" value="OmpR/PhoB-type_DNA-bd"/>
</dbReference>
<dbReference type="GO" id="GO:0005829">
    <property type="term" value="C:cytosol"/>
    <property type="evidence" value="ECO:0007669"/>
    <property type="project" value="TreeGrafter"/>
</dbReference>
<sequence length="227" mass="25762">MLVLVADDDIDILTTIADQLELHGIDVDCAKNGNQALTLSQSQHYDVIVLDIMMPGRDGLSTCQALRHEGCTTPILFLTARDTLDDKITGFSTGADDYLVKPFAMKELVYRIKALSQRVSRQHVRTLKYGELELDVEQGSASRAGHPLKLNALQFRLLRLLVSQAPNIVSRQRMEQTLWQDEPPDSDALRSHLYQLRQIIDRPFTYPMLETIRGMGYRLLDTPERII</sequence>
<dbReference type="GO" id="GO:0000156">
    <property type="term" value="F:phosphorelay response regulator activity"/>
    <property type="evidence" value="ECO:0007669"/>
    <property type="project" value="TreeGrafter"/>
</dbReference>
<dbReference type="AlphaFoldDB" id="A0AAW7XHN7"/>
<evidence type="ECO:0000256" key="5">
    <source>
        <dbReference type="ARBA" id="ARBA00023163"/>
    </source>
</evidence>
<evidence type="ECO:0000256" key="4">
    <source>
        <dbReference type="ARBA" id="ARBA00023125"/>
    </source>
</evidence>
<dbReference type="CDD" id="cd17574">
    <property type="entry name" value="REC_OmpR"/>
    <property type="match status" value="1"/>
</dbReference>
<dbReference type="InterPro" id="IPR036388">
    <property type="entry name" value="WH-like_DNA-bd_sf"/>
</dbReference>
<evidence type="ECO:0000259" key="8">
    <source>
        <dbReference type="PROSITE" id="PS50110"/>
    </source>
</evidence>
<accession>A0AAW7XHN7</accession>
<keyword evidence="3" id="KW-0805">Transcription regulation</keyword>
<gene>
    <name evidence="10" type="ORF">Q4490_06105</name>
</gene>
<dbReference type="Gene3D" id="3.40.50.2300">
    <property type="match status" value="1"/>
</dbReference>
<evidence type="ECO:0000313" key="11">
    <source>
        <dbReference type="Proteomes" id="UP001169862"/>
    </source>
</evidence>
<keyword evidence="2" id="KW-0902">Two-component regulatory system</keyword>
<dbReference type="GO" id="GO:0000976">
    <property type="term" value="F:transcription cis-regulatory region binding"/>
    <property type="evidence" value="ECO:0007669"/>
    <property type="project" value="TreeGrafter"/>
</dbReference>
<keyword evidence="5" id="KW-0804">Transcription</keyword>
<evidence type="ECO:0000256" key="1">
    <source>
        <dbReference type="ARBA" id="ARBA00022553"/>
    </source>
</evidence>
<dbReference type="PROSITE" id="PS51755">
    <property type="entry name" value="OMPR_PHOB"/>
    <property type="match status" value="1"/>
</dbReference>
<organism evidence="10 11">
    <name type="scientific">Neptunomonas phycophila</name>
    <dbReference type="NCBI Taxonomy" id="1572645"/>
    <lineage>
        <taxon>Bacteria</taxon>
        <taxon>Pseudomonadati</taxon>
        <taxon>Pseudomonadota</taxon>
        <taxon>Gammaproteobacteria</taxon>
        <taxon>Oceanospirillales</taxon>
        <taxon>Oceanospirillaceae</taxon>
        <taxon>Neptunomonas</taxon>
    </lineage>
</organism>
<dbReference type="PANTHER" id="PTHR48111:SF22">
    <property type="entry name" value="REGULATOR OF RPOS"/>
    <property type="match status" value="1"/>
</dbReference>
<dbReference type="InterPro" id="IPR039420">
    <property type="entry name" value="WalR-like"/>
</dbReference>
<dbReference type="EMBL" id="JAUOPG010000003">
    <property type="protein sequence ID" value="MDO6453132.1"/>
    <property type="molecule type" value="Genomic_DNA"/>
</dbReference>
<evidence type="ECO:0000259" key="9">
    <source>
        <dbReference type="PROSITE" id="PS51755"/>
    </source>
</evidence>
<evidence type="ECO:0000256" key="3">
    <source>
        <dbReference type="ARBA" id="ARBA00023015"/>
    </source>
</evidence>
<reference evidence="10" key="1">
    <citation type="submission" date="2023-07" db="EMBL/GenBank/DDBJ databases">
        <title>Genome content predicts the carbon catabolic preferences of heterotrophic bacteria.</title>
        <authorList>
            <person name="Gralka M."/>
        </authorList>
    </citation>
    <scope>NUCLEOTIDE SEQUENCE</scope>
    <source>
        <strain evidence="10">I2M16</strain>
    </source>
</reference>
<dbReference type="InterPro" id="IPR016032">
    <property type="entry name" value="Sig_transdc_resp-reg_C-effctor"/>
</dbReference>
<dbReference type="Proteomes" id="UP001169862">
    <property type="component" value="Unassembled WGS sequence"/>
</dbReference>
<feature type="domain" description="Response regulatory" evidence="8">
    <location>
        <begin position="2"/>
        <end position="116"/>
    </location>
</feature>
<evidence type="ECO:0000313" key="10">
    <source>
        <dbReference type="EMBL" id="MDO6453132.1"/>
    </source>
</evidence>
<dbReference type="CDD" id="cd00383">
    <property type="entry name" value="trans_reg_C"/>
    <property type="match status" value="1"/>
</dbReference>